<dbReference type="PROSITE" id="PS51462">
    <property type="entry name" value="NUDIX"/>
    <property type="match status" value="1"/>
</dbReference>
<evidence type="ECO:0000313" key="2">
    <source>
        <dbReference type="EMBL" id="OGD03388.1"/>
    </source>
</evidence>
<name>A0A1F4ZAW2_9BACT</name>
<protein>
    <recommendedName>
        <fullName evidence="1">Nudix hydrolase domain-containing protein</fullName>
    </recommendedName>
</protein>
<comment type="caution">
    <text evidence="2">The sequence shown here is derived from an EMBL/GenBank/DDBJ whole genome shotgun (WGS) entry which is preliminary data.</text>
</comment>
<accession>A0A1F4ZAW2</accession>
<dbReference type="SUPFAM" id="SSF55811">
    <property type="entry name" value="Nudix"/>
    <property type="match status" value="1"/>
</dbReference>
<dbReference type="EMBL" id="MEXN01000007">
    <property type="protein sequence ID" value="OGD03388.1"/>
    <property type="molecule type" value="Genomic_DNA"/>
</dbReference>
<dbReference type="InterPro" id="IPR000086">
    <property type="entry name" value="NUDIX_hydrolase_dom"/>
</dbReference>
<evidence type="ECO:0000259" key="1">
    <source>
        <dbReference type="PROSITE" id="PS51462"/>
    </source>
</evidence>
<proteinExistence type="predicted"/>
<dbReference type="Proteomes" id="UP000177080">
    <property type="component" value="Unassembled WGS sequence"/>
</dbReference>
<organism evidence="2 3">
    <name type="scientific">Candidatus Amesbacteria bacterium RIFCSPLOWO2_01_FULL_48_25</name>
    <dbReference type="NCBI Taxonomy" id="1797259"/>
    <lineage>
        <taxon>Bacteria</taxon>
        <taxon>Candidatus Amesiibacteriota</taxon>
    </lineage>
</organism>
<reference evidence="2 3" key="1">
    <citation type="journal article" date="2016" name="Nat. Commun.">
        <title>Thousands of microbial genomes shed light on interconnected biogeochemical processes in an aquifer system.</title>
        <authorList>
            <person name="Anantharaman K."/>
            <person name="Brown C.T."/>
            <person name="Hug L.A."/>
            <person name="Sharon I."/>
            <person name="Castelle C.J."/>
            <person name="Probst A.J."/>
            <person name="Thomas B.C."/>
            <person name="Singh A."/>
            <person name="Wilkins M.J."/>
            <person name="Karaoz U."/>
            <person name="Brodie E.L."/>
            <person name="Williams K.H."/>
            <person name="Hubbard S.S."/>
            <person name="Banfield J.F."/>
        </authorList>
    </citation>
    <scope>NUCLEOTIDE SEQUENCE [LARGE SCALE GENOMIC DNA]</scope>
</reference>
<feature type="domain" description="Nudix hydrolase" evidence="1">
    <location>
        <begin position="7"/>
        <end position="145"/>
    </location>
</feature>
<dbReference type="InterPro" id="IPR015797">
    <property type="entry name" value="NUDIX_hydrolase-like_dom_sf"/>
</dbReference>
<dbReference type="Gene3D" id="3.90.79.10">
    <property type="entry name" value="Nucleoside Triphosphate Pyrophosphohydrolase"/>
    <property type="match status" value="1"/>
</dbReference>
<dbReference type="Pfam" id="PF00293">
    <property type="entry name" value="NUDIX"/>
    <property type="match status" value="1"/>
</dbReference>
<sequence length="148" mass="17076">MTNQVKHFYVGVKGLIIRYDGKILLLKPKRDMHPFFIGDWDIPGGRILSHSEGEHRIRSKIKEETGLEDIYSIKPFGSGIIQDAEFAEEGQVVGLVLMVYICRLGNKDQKINLDEGHSEYKWCSPGEAAANLYQFPNDFRERLEEMRF</sequence>
<evidence type="ECO:0000313" key="3">
    <source>
        <dbReference type="Proteomes" id="UP000177080"/>
    </source>
</evidence>
<gene>
    <name evidence="2" type="ORF">A2989_00975</name>
</gene>
<dbReference type="AlphaFoldDB" id="A0A1F4ZAW2"/>
<dbReference type="STRING" id="1797259.A2989_00975"/>